<proteinExistence type="predicted"/>
<reference evidence="1" key="1">
    <citation type="submission" date="2004-06" db="EMBL/GenBank/DDBJ databases">
        <authorList>
            <person name="Town C.D."/>
        </authorList>
    </citation>
    <scope>NUCLEOTIDE SEQUENCE</scope>
</reference>
<reference evidence="1" key="2">
    <citation type="submission" date="2007-03" db="EMBL/GenBank/DDBJ databases">
        <authorList>
            <consortium name="The International Medicago Genome Annotation Group"/>
        </authorList>
    </citation>
    <scope>NUCLEOTIDE SEQUENCE</scope>
</reference>
<sequence>MQVLSLPRHGTERLVVEFRKEGGREVSGWWRMMCKVREGVGSGVGNWFDDNIRRVVGNGSSTFFWTDKETKIIKFALKSTIFLLLKN</sequence>
<dbReference type="AlphaFoldDB" id="A7UQT3"/>
<gene>
    <name evidence="1" type="ORF">MtrDRAFT_AC149491g20v2</name>
</gene>
<protein>
    <submittedName>
        <fullName evidence="1">Lipocalin</fullName>
    </submittedName>
</protein>
<name>A7UQT3_MEDTR</name>
<organism evidence="1">
    <name type="scientific">Medicago truncatula</name>
    <name type="common">Barrel medic</name>
    <name type="synonym">Medicago tribuloides</name>
    <dbReference type="NCBI Taxonomy" id="3880"/>
    <lineage>
        <taxon>Eukaryota</taxon>
        <taxon>Viridiplantae</taxon>
        <taxon>Streptophyta</taxon>
        <taxon>Embryophyta</taxon>
        <taxon>Tracheophyta</taxon>
        <taxon>Spermatophyta</taxon>
        <taxon>Magnoliopsida</taxon>
        <taxon>eudicotyledons</taxon>
        <taxon>Gunneridae</taxon>
        <taxon>Pentapetalae</taxon>
        <taxon>rosids</taxon>
        <taxon>fabids</taxon>
        <taxon>Fabales</taxon>
        <taxon>Fabaceae</taxon>
        <taxon>Papilionoideae</taxon>
        <taxon>50 kb inversion clade</taxon>
        <taxon>NPAAA clade</taxon>
        <taxon>Hologalegina</taxon>
        <taxon>IRL clade</taxon>
        <taxon>Trifolieae</taxon>
        <taxon>Medicago</taxon>
    </lineage>
</organism>
<dbReference type="EMBL" id="AC149491">
    <property type="protein sequence ID" value="ABN06021.1"/>
    <property type="molecule type" value="Genomic_DNA"/>
</dbReference>
<accession>A7UQT3</accession>
<evidence type="ECO:0000313" key="1">
    <source>
        <dbReference type="EMBL" id="ABN06021.1"/>
    </source>
</evidence>